<dbReference type="EMBL" id="JBHSPR010000013">
    <property type="protein sequence ID" value="MFC6018161.1"/>
    <property type="molecule type" value="Genomic_DNA"/>
</dbReference>
<comment type="caution">
    <text evidence="2">The sequence shown here is derived from an EMBL/GenBank/DDBJ whole genome shotgun (WGS) entry which is preliminary data.</text>
</comment>
<dbReference type="SUPFAM" id="SSF49899">
    <property type="entry name" value="Concanavalin A-like lectins/glucanases"/>
    <property type="match status" value="1"/>
</dbReference>
<sequence length="286" mass="30805">MTGQETRGRTAVRRCPPPPKAFDPFSATQDDLRQYGLPLRPDPRTRPGVAALWERQARRYRGFEHLEAEFDATTADKKAVVASALAPAPIESCGYHLTSLTAPFTVLFVTWTVPNLRFAPSPLGINRFHTFVGLGFLDVHVEMTVNSTQNVTSQIWAQSVGQINLPVGPGDVVSGSLCLNTNAAGTAHYFLANETRGQTMNFSVDTGFPPAVTVSAGVTRGDLNQPVRPLARFGSVYFDEISAYTTGGSRSLTSGEAVTMVESNGATLATPVRLTDYTFKTVYAGA</sequence>
<dbReference type="InterPro" id="IPR038656">
    <property type="entry name" value="Peptidase_G1_sf"/>
</dbReference>
<evidence type="ECO:0000313" key="3">
    <source>
        <dbReference type="Proteomes" id="UP001596203"/>
    </source>
</evidence>
<gene>
    <name evidence="2" type="ORF">ACFP2T_18370</name>
</gene>
<reference evidence="3" key="1">
    <citation type="journal article" date="2019" name="Int. J. Syst. Evol. Microbiol.">
        <title>The Global Catalogue of Microorganisms (GCM) 10K type strain sequencing project: providing services to taxonomists for standard genome sequencing and annotation.</title>
        <authorList>
            <consortium name="The Broad Institute Genomics Platform"/>
            <consortium name="The Broad Institute Genome Sequencing Center for Infectious Disease"/>
            <person name="Wu L."/>
            <person name="Ma J."/>
        </authorList>
    </citation>
    <scope>NUCLEOTIDE SEQUENCE [LARGE SCALE GENOMIC DNA]</scope>
    <source>
        <strain evidence="3">ZS-35-S2</strain>
    </source>
</reference>
<dbReference type="Gene3D" id="2.60.120.700">
    <property type="entry name" value="Peptidase G1"/>
    <property type="match status" value="1"/>
</dbReference>
<dbReference type="Pfam" id="PF01828">
    <property type="entry name" value="Peptidase_A4"/>
    <property type="match status" value="1"/>
</dbReference>
<evidence type="ECO:0000313" key="2">
    <source>
        <dbReference type="EMBL" id="MFC6018161.1"/>
    </source>
</evidence>
<feature type="region of interest" description="Disordered" evidence="1">
    <location>
        <begin position="1"/>
        <end position="27"/>
    </location>
</feature>
<evidence type="ECO:0000256" key="1">
    <source>
        <dbReference type="SAM" id="MobiDB-lite"/>
    </source>
</evidence>
<protein>
    <submittedName>
        <fullName evidence="2">G1 family glutamic endopeptidase</fullName>
    </submittedName>
</protein>
<keyword evidence="3" id="KW-1185">Reference proteome</keyword>
<dbReference type="InterPro" id="IPR000250">
    <property type="entry name" value="Peptidase_G1"/>
</dbReference>
<name>A0ABW1K9B9_9ACTN</name>
<dbReference type="Proteomes" id="UP001596203">
    <property type="component" value="Unassembled WGS sequence"/>
</dbReference>
<proteinExistence type="predicted"/>
<dbReference type="InterPro" id="IPR013320">
    <property type="entry name" value="ConA-like_dom_sf"/>
</dbReference>
<dbReference type="RefSeq" id="WP_377423263.1">
    <property type="nucleotide sequence ID" value="NZ_JBHSPR010000013.1"/>
</dbReference>
<organism evidence="2 3">
    <name type="scientific">Plantactinospora solaniradicis</name>
    <dbReference type="NCBI Taxonomy" id="1723736"/>
    <lineage>
        <taxon>Bacteria</taxon>
        <taxon>Bacillati</taxon>
        <taxon>Actinomycetota</taxon>
        <taxon>Actinomycetes</taxon>
        <taxon>Micromonosporales</taxon>
        <taxon>Micromonosporaceae</taxon>
        <taxon>Plantactinospora</taxon>
    </lineage>
</organism>
<accession>A0ABW1K9B9</accession>